<sequence length="339" mass="38189">MSRSAPIPDALLWKAFTIAEAEAAGVSYHRLRGPSFERVGHGRYRYIDSQLVRAAAEQTGVGEQEIYRWSPLVPPPSAVMLLEILARCPDAVVSHATAARLRNFWLPSRLVADDRLHVTRSRSRGVLKDRWVVTHRSDLPRHHSTPLVLVGHSIRVTAPERLWTELATELTDDELVILGDHLIRRSGRSRRAVREKGPHLLERFRQALDSPGARPQRRKLRAALQRIRIGADSPKETELRLALIAAGLPEPELQIEEWDADYSADFPATADMGWRSARIVLQYEGAHHSHRIDEDVRRDAVFQRKGYTVIRVSASDAKDGFRGVIARVRALLGAERQAG</sequence>
<accession>A0ABY2K1R1</accession>
<feature type="domain" description="DUF559" evidence="1">
    <location>
        <begin position="272"/>
        <end position="327"/>
    </location>
</feature>
<evidence type="ECO:0000313" key="2">
    <source>
        <dbReference type="EMBL" id="TFI01105.1"/>
    </source>
</evidence>
<comment type="caution">
    <text evidence="2">The sequence shown here is derived from an EMBL/GenBank/DDBJ whole genome shotgun (WGS) entry which is preliminary data.</text>
</comment>
<reference evidence="2 3" key="1">
    <citation type="submission" date="2019-03" db="EMBL/GenBank/DDBJ databases">
        <title>Reclassification of Micrococcus aloeverae and Micrococcus yunnanensis as later heterotypic synonyms of Micrococcus luteus.</title>
        <authorList>
            <person name="Huang C.-H."/>
        </authorList>
    </citation>
    <scope>NUCLEOTIDE SEQUENCE [LARGE SCALE GENOMIC DNA]</scope>
    <source>
        <strain evidence="2 3">BCRC 12151</strain>
    </source>
</reference>
<name>A0ABY2K1R1_9MICC</name>
<protein>
    <submittedName>
        <fullName evidence="2">DUF559 domain-containing protein</fullName>
    </submittedName>
</protein>
<dbReference type="EMBL" id="SPKT01000002">
    <property type="protein sequence ID" value="TFI01105.1"/>
    <property type="molecule type" value="Genomic_DNA"/>
</dbReference>
<keyword evidence="3" id="KW-1185">Reference proteome</keyword>
<gene>
    <name evidence="2" type="ORF">E4A49_01165</name>
</gene>
<evidence type="ECO:0000259" key="1">
    <source>
        <dbReference type="Pfam" id="PF04480"/>
    </source>
</evidence>
<dbReference type="InterPro" id="IPR007569">
    <property type="entry name" value="DUF559"/>
</dbReference>
<dbReference type="Proteomes" id="UP000297477">
    <property type="component" value="Unassembled WGS sequence"/>
</dbReference>
<organism evidence="2 3">
    <name type="scientific">Micrococcus lylae</name>
    <dbReference type="NCBI Taxonomy" id="1273"/>
    <lineage>
        <taxon>Bacteria</taxon>
        <taxon>Bacillati</taxon>
        <taxon>Actinomycetota</taxon>
        <taxon>Actinomycetes</taxon>
        <taxon>Micrococcales</taxon>
        <taxon>Micrococcaceae</taxon>
        <taxon>Micrococcus</taxon>
    </lineage>
</organism>
<evidence type="ECO:0000313" key="3">
    <source>
        <dbReference type="Proteomes" id="UP000297477"/>
    </source>
</evidence>
<dbReference type="Pfam" id="PF04480">
    <property type="entry name" value="DUF559"/>
    <property type="match status" value="1"/>
</dbReference>
<proteinExistence type="predicted"/>